<dbReference type="GO" id="GO:0004252">
    <property type="term" value="F:serine-type endopeptidase activity"/>
    <property type="evidence" value="ECO:0007669"/>
    <property type="project" value="InterPro"/>
</dbReference>
<dbReference type="EMBL" id="LSRL02001935">
    <property type="protein sequence ID" value="TDG38786.1"/>
    <property type="molecule type" value="Genomic_DNA"/>
</dbReference>
<keyword evidence="13" id="KW-1185">Reference proteome</keyword>
<dbReference type="AlphaFoldDB" id="A0A484AQP2"/>
<protein>
    <recommendedName>
        <fullName evidence="11">Peptidase S1 domain-containing protein</fullName>
    </recommendedName>
</protein>
<dbReference type="InterPro" id="IPR033116">
    <property type="entry name" value="TRYPSIN_SER"/>
</dbReference>
<evidence type="ECO:0000256" key="8">
    <source>
        <dbReference type="ARBA" id="ARBA00023157"/>
    </source>
</evidence>
<dbReference type="SUPFAM" id="SSF50494">
    <property type="entry name" value="Trypsin-like serine proteases"/>
    <property type="match status" value="1"/>
</dbReference>
<dbReference type="GO" id="GO:0005576">
    <property type="term" value="C:extracellular region"/>
    <property type="evidence" value="ECO:0007669"/>
    <property type="project" value="UniProtKB-SubCell"/>
</dbReference>
<keyword evidence="2" id="KW-0964">Secreted</keyword>
<dbReference type="InterPro" id="IPR018114">
    <property type="entry name" value="TRYPSIN_HIS"/>
</dbReference>
<keyword evidence="8" id="KW-1015">Disulfide bond</keyword>
<dbReference type="InterPro" id="IPR001254">
    <property type="entry name" value="Trypsin_dom"/>
</dbReference>
<proteinExistence type="inferred from homology"/>
<dbReference type="PROSITE" id="PS00134">
    <property type="entry name" value="TRYPSIN_HIS"/>
    <property type="match status" value="1"/>
</dbReference>
<keyword evidence="3 10" id="KW-0645">Protease</keyword>
<dbReference type="InterPro" id="IPR051487">
    <property type="entry name" value="Ser/Thr_Proteases_Immune/Dev"/>
</dbReference>
<organism evidence="12 13">
    <name type="scientific">Drosophila navojoa</name>
    <name type="common">Fruit fly</name>
    <dbReference type="NCBI Taxonomy" id="7232"/>
    <lineage>
        <taxon>Eukaryota</taxon>
        <taxon>Metazoa</taxon>
        <taxon>Ecdysozoa</taxon>
        <taxon>Arthropoda</taxon>
        <taxon>Hexapoda</taxon>
        <taxon>Insecta</taxon>
        <taxon>Pterygota</taxon>
        <taxon>Neoptera</taxon>
        <taxon>Endopterygota</taxon>
        <taxon>Diptera</taxon>
        <taxon>Brachycera</taxon>
        <taxon>Muscomorpha</taxon>
        <taxon>Ephydroidea</taxon>
        <taxon>Drosophilidae</taxon>
        <taxon>Drosophila</taxon>
    </lineage>
</organism>
<keyword evidence="6 10" id="KW-0720">Serine protease</keyword>
<dbReference type="PROSITE" id="PS50240">
    <property type="entry name" value="TRYPSIN_DOM"/>
    <property type="match status" value="1"/>
</dbReference>
<dbReference type="SMART" id="SM00020">
    <property type="entry name" value="Tryp_SPc"/>
    <property type="match status" value="1"/>
</dbReference>
<comment type="subcellular location">
    <subcellularLocation>
        <location evidence="1">Secreted</location>
    </subcellularLocation>
</comment>
<name>A0A484AQP2_DRONA</name>
<evidence type="ECO:0000256" key="4">
    <source>
        <dbReference type="ARBA" id="ARBA00022729"/>
    </source>
</evidence>
<evidence type="ECO:0000313" key="13">
    <source>
        <dbReference type="Proteomes" id="UP000295192"/>
    </source>
</evidence>
<dbReference type="Pfam" id="PF00089">
    <property type="entry name" value="Trypsin"/>
    <property type="match status" value="1"/>
</dbReference>
<feature type="domain" description="Peptidase S1" evidence="11">
    <location>
        <begin position="57"/>
        <end position="307"/>
    </location>
</feature>
<evidence type="ECO:0000313" key="12">
    <source>
        <dbReference type="EMBL" id="TDG38786.1"/>
    </source>
</evidence>
<dbReference type="InterPro" id="IPR009003">
    <property type="entry name" value="Peptidase_S1_PA"/>
</dbReference>
<dbReference type="FunFam" id="2.40.10.10:FF:000146">
    <property type="entry name" value="Serine protease 53"/>
    <property type="match status" value="1"/>
</dbReference>
<dbReference type="Proteomes" id="UP000295192">
    <property type="component" value="Unassembled WGS sequence"/>
</dbReference>
<evidence type="ECO:0000256" key="6">
    <source>
        <dbReference type="ARBA" id="ARBA00022825"/>
    </source>
</evidence>
<dbReference type="InterPro" id="IPR001314">
    <property type="entry name" value="Peptidase_S1A"/>
</dbReference>
<dbReference type="PRINTS" id="PR00722">
    <property type="entry name" value="CHYMOTRYPSIN"/>
</dbReference>
<evidence type="ECO:0000256" key="9">
    <source>
        <dbReference type="ARBA" id="ARBA00024195"/>
    </source>
</evidence>
<dbReference type="CDD" id="cd00190">
    <property type="entry name" value="Tryp_SPc"/>
    <property type="match status" value="1"/>
</dbReference>
<dbReference type="STRING" id="7232.A0A484AQP2"/>
<accession>A0A484AQP2</accession>
<evidence type="ECO:0000259" key="11">
    <source>
        <dbReference type="PROSITE" id="PS50240"/>
    </source>
</evidence>
<comment type="similarity">
    <text evidence="9">Belongs to the peptidase S1 family. CLIP subfamily.</text>
</comment>
<reference evidence="12 13" key="1">
    <citation type="journal article" date="2019" name="J. Hered.">
        <title>An Improved Genome Assembly for Drosophila navojoa, the Basal Species in the mojavensis Cluster.</title>
        <authorList>
            <person name="Vanderlinde T."/>
            <person name="Dupim E.G."/>
            <person name="Nazario-Yepiz N.O."/>
            <person name="Carvalho A.B."/>
        </authorList>
    </citation>
    <scope>NUCLEOTIDE SEQUENCE [LARGE SCALE GENOMIC DNA]</scope>
    <source>
        <strain evidence="12">Navoj_Jal97</strain>
        <tissue evidence="12">Whole organism</tissue>
    </source>
</reference>
<gene>
    <name evidence="12" type="ORF">AWZ03_014793</name>
</gene>
<keyword evidence="7" id="KW-0865">Zymogen</keyword>
<evidence type="ECO:0000256" key="7">
    <source>
        <dbReference type="ARBA" id="ARBA00023145"/>
    </source>
</evidence>
<evidence type="ECO:0000256" key="5">
    <source>
        <dbReference type="ARBA" id="ARBA00022801"/>
    </source>
</evidence>
<dbReference type="PANTHER" id="PTHR24256">
    <property type="entry name" value="TRYPTASE-RELATED"/>
    <property type="match status" value="1"/>
</dbReference>
<keyword evidence="4" id="KW-0732">Signal</keyword>
<evidence type="ECO:0000256" key="2">
    <source>
        <dbReference type="ARBA" id="ARBA00022525"/>
    </source>
</evidence>
<comment type="caution">
    <text evidence="12">The sequence shown here is derived from an EMBL/GenBank/DDBJ whole genome shotgun (WGS) entry which is preliminary data.</text>
</comment>
<evidence type="ECO:0000256" key="3">
    <source>
        <dbReference type="ARBA" id="ARBA00022670"/>
    </source>
</evidence>
<dbReference type="OMA" id="GATHCAN"/>
<sequence>MSKKTASSADVMYYLNSACQDVKSRRPGKLVCCQEMSEGMQILDAQICGYLYSEPKTYGGHELSILSRPWMALLMFREGNVERFKCGGTLITERFVLTAAHCFNEGDPQFVRLGEYKISNETDCGIVKGKYECAPPVEDIKIDKVIKHENFSKFTGLNDIALIKLSKEVVRDENGKLKNNIRPICLPLNDTLQELAENEEEFLVTGWGKMETANFSDVMLETNINKKTRKDCRNISSSQLCAGDLGFDSCSGDSGGPLFLLTDMYKNLQRFVQLGIVSYGATHCANGEPAVYTNVASYIHWIADNIAHN</sequence>
<dbReference type="PROSITE" id="PS00135">
    <property type="entry name" value="TRYPSIN_SER"/>
    <property type="match status" value="1"/>
</dbReference>
<dbReference type="Gene3D" id="2.40.10.10">
    <property type="entry name" value="Trypsin-like serine proteases"/>
    <property type="match status" value="2"/>
</dbReference>
<evidence type="ECO:0000256" key="10">
    <source>
        <dbReference type="RuleBase" id="RU363034"/>
    </source>
</evidence>
<dbReference type="InterPro" id="IPR043504">
    <property type="entry name" value="Peptidase_S1_PA_chymotrypsin"/>
</dbReference>
<evidence type="ECO:0000256" key="1">
    <source>
        <dbReference type="ARBA" id="ARBA00004613"/>
    </source>
</evidence>
<keyword evidence="5 10" id="KW-0378">Hydrolase</keyword>
<dbReference type="OrthoDB" id="8250810at2759"/>
<dbReference type="GO" id="GO:0006508">
    <property type="term" value="P:proteolysis"/>
    <property type="evidence" value="ECO:0007669"/>
    <property type="project" value="UniProtKB-KW"/>
</dbReference>